<reference evidence="1" key="2">
    <citation type="submission" date="2019-01" db="UniProtKB">
        <authorList>
            <consortium name="EnsemblPlants"/>
        </authorList>
    </citation>
    <scope>IDENTIFICATION</scope>
    <source>
        <strain evidence="1">cv. Heinz 1706</strain>
    </source>
</reference>
<dbReference type="PaxDb" id="4081-Solyc04g077250.2.1"/>
<protein>
    <submittedName>
        <fullName evidence="1">Uncharacterized protein</fullName>
    </submittedName>
</protein>
<sequence>MNYLLLMKYSVRELQLVLLLLEVSHIKAKGLSIK</sequence>
<keyword evidence="2" id="KW-1185">Reference proteome</keyword>
<dbReference type="Gramene" id="Solyc04g077250.3.1">
    <property type="protein sequence ID" value="Solyc04g077250.3.1"/>
    <property type="gene ID" value="Solyc04g077250.3"/>
</dbReference>
<dbReference type="EnsemblPlants" id="Solyc04g077250.3.1">
    <property type="protein sequence ID" value="Solyc04g077250.3.1"/>
    <property type="gene ID" value="Solyc04g077250.3"/>
</dbReference>
<dbReference type="AlphaFoldDB" id="A0A3Q7H166"/>
<reference evidence="1" key="1">
    <citation type="journal article" date="2012" name="Nature">
        <title>The tomato genome sequence provides insights into fleshy fruit evolution.</title>
        <authorList>
            <consortium name="Tomato Genome Consortium"/>
        </authorList>
    </citation>
    <scope>NUCLEOTIDE SEQUENCE [LARGE SCALE GENOMIC DNA]</scope>
    <source>
        <strain evidence="1">cv. Heinz 1706</strain>
    </source>
</reference>
<proteinExistence type="predicted"/>
<evidence type="ECO:0000313" key="1">
    <source>
        <dbReference type="EnsemblPlants" id="Solyc04g077250.3.1"/>
    </source>
</evidence>
<organism evidence="1">
    <name type="scientific">Solanum lycopersicum</name>
    <name type="common">Tomato</name>
    <name type="synonym">Lycopersicon esculentum</name>
    <dbReference type="NCBI Taxonomy" id="4081"/>
    <lineage>
        <taxon>Eukaryota</taxon>
        <taxon>Viridiplantae</taxon>
        <taxon>Streptophyta</taxon>
        <taxon>Embryophyta</taxon>
        <taxon>Tracheophyta</taxon>
        <taxon>Spermatophyta</taxon>
        <taxon>Magnoliopsida</taxon>
        <taxon>eudicotyledons</taxon>
        <taxon>Gunneridae</taxon>
        <taxon>Pentapetalae</taxon>
        <taxon>asterids</taxon>
        <taxon>lamiids</taxon>
        <taxon>Solanales</taxon>
        <taxon>Solanaceae</taxon>
        <taxon>Solanoideae</taxon>
        <taxon>Solaneae</taxon>
        <taxon>Solanum</taxon>
        <taxon>Solanum subgen. Lycopersicon</taxon>
    </lineage>
</organism>
<accession>A0A3Q7H166</accession>
<name>A0A3Q7H166_SOLLC</name>
<dbReference type="Proteomes" id="UP000004994">
    <property type="component" value="Chromosome 4"/>
</dbReference>
<dbReference type="InParanoid" id="A0A3Q7H166"/>
<evidence type="ECO:0000313" key="2">
    <source>
        <dbReference type="Proteomes" id="UP000004994"/>
    </source>
</evidence>